<reference evidence="2" key="1">
    <citation type="submission" date="2016-11" db="UniProtKB">
        <authorList>
            <consortium name="WormBaseParasite"/>
        </authorList>
    </citation>
    <scope>IDENTIFICATION</scope>
    <source>
        <strain evidence="2">KR3021</strain>
    </source>
</reference>
<sequence>MKLLTIEDTNSRLPFMPFSRPASSTNTQSEIDVRTNDGAVISGTSITKKWQHHKGRNRFFCDGRIFMSQEISLLCLTLFLIIVVMGLYFGFDAPFIGSEVSWAIPVVVAILFLVVLGTLLKTSFSDPGILPRATALEVAEFDRQCEEAGLGRSNKPVKSITIKGLNFKLKYCNTCRIYRPPRTSHCSICDNCIMSFDHHCPFVGNCVGQRNYRYFYFFIVSLTILNLLVMGSSVAHLVMLAKEKSSFVDCIKESPVSVFIFAACFLSIWSIIGLAGFHTYLLATAQTTNEDIKGTFNTKLRPTAQNPFSRGNIFANFYAVLCGPEPLSLLDARGIYNPYPNVRVKLADLPVFLPTVNGTLQDAESQHIHQTPISTNQVYSTTASANSSRNQFERNTSRASNGRYFDNGKIHNSANENNFDRHGPVEFRV</sequence>
<evidence type="ECO:0000313" key="1">
    <source>
        <dbReference type="Proteomes" id="UP000095286"/>
    </source>
</evidence>
<name>A0AC35TZZ2_9BILA</name>
<accession>A0AC35TZZ2</accession>
<evidence type="ECO:0000313" key="2">
    <source>
        <dbReference type="WBParaSite" id="RSKR_0000635100.1"/>
    </source>
</evidence>
<dbReference type="WBParaSite" id="RSKR_0000635100.1">
    <property type="protein sequence ID" value="RSKR_0000635100.1"/>
    <property type="gene ID" value="RSKR_0000635100"/>
</dbReference>
<organism evidence="1 2">
    <name type="scientific">Rhabditophanes sp. KR3021</name>
    <dbReference type="NCBI Taxonomy" id="114890"/>
    <lineage>
        <taxon>Eukaryota</taxon>
        <taxon>Metazoa</taxon>
        <taxon>Ecdysozoa</taxon>
        <taxon>Nematoda</taxon>
        <taxon>Chromadorea</taxon>
        <taxon>Rhabditida</taxon>
        <taxon>Tylenchina</taxon>
        <taxon>Panagrolaimomorpha</taxon>
        <taxon>Strongyloidoidea</taxon>
        <taxon>Alloionematidae</taxon>
        <taxon>Rhabditophanes</taxon>
    </lineage>
</organism>
<proteinExistence type="predicted"/>
<dbReference type="Proteomes" id="UP000095286">
    <property type="component" value="Unplaced"/>
</dbReference>
<protein>
    <submittedName>
        <fullName evidence="2">Palmitoyltransferase</fullName>
    </submittedName>
</protein>